<sequence length="89" mass="9745">MEGPPTIRVSGAGTPPQARDEPLPFRKEREGLVARLGRGFRKQCDKGHKTISPGPKACWQSIGNECGRGIEKVLKSQKPGQRKTPAVQR</sequence>
<protein>
    <submittedName>
        <fullName evidence="2">Uncharacterized protein</fullName>
    </submittedName>
</protein>
<evidence type="ECO:0000313" key="3">
    <source>
        <dbReference type="Proteomes" id="UP001296993"/>
    </source>
</evidence>
<gene>
    <name evidence="2" type="ORF">JOF47_000827</name>
</gene>
<proteinExistence type="predicted"/>
<evidence type="ECO:0000256" key="1">
    <source>
        <dbReference type="SAM" id="MobiDB-lite"/>
    </source>
</evidence>
<feature type="region of interest" description="Disordered" evidence="1">
    <location>
        <begin position="1"/>
        <end position="25"/>
    </location>
</feature>
<organism evidence="2 3">
    <name type="scientific">Paeniglutamicibacter kerguelensis</name>
    <dbReference type="NCBI Taxonomy" id="254788"/>
    <lineage>
        <taxon>Bacteria</taxon>
        <taxon>Bacillati</taxon>
        <taxon>Actinomycetota</taxon>
        <taxon>Actinomycetes</taxon>
        <taxon>Micrococcales</taxon>
        <taxon>Micrococcaceae</taxon>
        <taxon>Paeniglutamicibacter</taxon>
    </lineage>
</organism>
<dbReference type="Proteomes" id="UP001296993">
    <property type="component" value="Unassembled WGS sequence"/>
</dbReference>
<comment type="caution">
    <text evidence="2">The sequence shown here is derived from an EMBL/GenBank/DDBJ whole genome shotgun (WGS) entry which is preliminary data.</text>
</comment>
<dbReference type="EMBL" id="JAGIOF010000001">
    <property type="protein sequence ID" value="MBP2385316.1"/>
    <property type="molecule type" value="Genomic_DNA"/>
</dbReference>
<evidence type="ECO:0000313" key="2">
    <source>
        <dbReference type="EMBL" id="MBP2385316.1"/>
    </source>
</evidence>
<name>A0ABS4XAJ1_9MICC</name>
<reference evidence="2 3" key="1">
    <citation type="submission" date="2021-03" db="EMBL/GenBank/DDBJ databases">
        <title>Sequencing the genomes of 1000 actinobacteria strains.</title>
        <authorList>
            <person name="Klenk H.-P."/>
        </authorList>
    </citation>
    <scope>NUCLEOTIDE SEQUENCE [LARGE SCALE GENOMIC DNA]</scope>
    <source>
        <strain evidence="2 3">DSM 15797</strain>
    </source>
</reference>
<keyword evidence="3" id="KW-1185">Reference proteome</keyword>
<accession>A0ABS4XAJ1</accession>